<evidence type="ECO:0000313" key="2">
    <source>
        <dbReference type="EMBL" id="GFY74133.1"/>
    </source>
</evidence>
<keyword evidence="1" id="KW-0472">Membrane</keyword>
<comment type="caution">
    <text evidence="2">The sequence shown here is derived from an EMBL/GenBank/DDBJ whole genome shotgun (WGS) entry which is preliminary data.</text>
</comment>
<keyword evidence="1" id="KW-1133">Transmembrane helix</keyword>
<organism evidence="2 3">
    <name type="scientific">Trichonephila inaurata madagascariensis</name>
    <dbReference type="NCBI Taxonomy" id="2747483"/>
    <lineage>
        <taxon>Eukaryota</taxon>
        <taxon>Metazoa</taxon>
        <taxon>Ecdysozoa</taxon>
        <taxon>Arthropoda</taxon>
        <taxon>Chelicerata</taxon>
        <taxon>Arachnida</taxon>
        <taxon>Araneae</taxon>
        <taxon>Araneomorphae</taxon>
        <taxon>Entelegynae</taxon>
        <taxon>Araneoidea</taxon>
        <taxon>Nephilidae</taxon>
        <taxon>Trichonephila</taxon>
        <taxon>Trichonephila inaurata</taxon>
    </lineage>
</organism>
<proteinExistence type="predicted"/>
<feature type="transmembrane region" description="Helical" evidence="1">
    <location>
        <begin position="51"/>
        <end position="77"/>
    </location>
</feature>
<sequence>MTNYGYFYEQRPKTPKRYFNLGVFSCTLGGLVFTVGIILVVLGSSPYEPEALWISGIVLLLLGGVLFFMGIGSIGLYQSREDRRKKELQRAAARQYVASVRGGGSSLLTLVEHV</sequence>
<dbReference type="EMBL" id="BMAV01020574">
    <property type="protein sequence ID" value="GFY74133.1"/>
    <property type="molecule type" value="Genomic_DNA"/>
</dbReference>
<evidence type="ECO:0000313" key="3">
    <source>
        <dbReference type="Proteomes" id="UP000886998"/>
    </source>
</evidence>
<dbReference type="OrthoDB" id="6508595at2759"/>
<feature type="transmembrane region" description="Helical" evidence="1">
    <location>
        <begin position="21"/>
        <end position="45"/>
    </location>
</feature>
<keyword evidence="1" id="KW-0812">Transmembrane</keyword>
<reference evidence="2" key="1">
    <citation type="submission" date="2020-08" db="EMBL/GenBank/DDBJ databases">
        <title>Multicomponent nature underlies the extraordinary mechanical properties of spider dragline silk.</title>
        <authorList>
            <person name="Kono N."/>
            <person name="Nakamura H."/>
            <person name="Mori M."/>
            <person name="Yoshida Y."/>
            <person name="Ohtoshi R."/>
            <person name="Malay A.D."/>
            <person name="Moran D.A.P."/>
            <person name="Tomita M."/>
            <person name="Numata K."/>
            <person name="Arakawa K."/>
        </authorList>
    </citation>
    <scope>NUCLEOTIDE SEQUENCE</scope>
</reference>
<dbReference type="Proteomes" id="UP000886998">
    <property type="component" value="Unassembled WGS sequence"/>
</dbReference>
<evidence type="ECO:0000256" key="1">
    <source>
        <dbReference type="SAM" id="Phobius"/>
    </source>
</evidence>
<dbReference type="AlphaFoldDB" id="A0A8X7CMS3"/>
<keyword evidence="3" id="KW-1185">Reference proteome</keyword>
<gene>
    <name evidence="2" type="primary">NCL1_28784</name>
    <name evidence="2" type="ORF">TNIN_483071</name>
</gene>
<protein>
    <submittedName>
        <fullName evidence="2">Uncharacterized protein</fullName>
    </submittedName>
</protein>
<name>A0A8X7CMS3_9ARAC</name>
<accession>A0A8X7CMS3</accession>